<dbReference type="GO" id="GO:0005737">
    <property type="term" value="C:cytoplasm"/>
    <property type="evidence" value="ECO:0007669"/>
    <property type="project" value="TreeGrafter"/>
</dbReference>
<dbReference type="InterPro" id="IPR027417">
    <property type="entry name" value="P-loop_NTPase"/>
</dbReference>
<dbReference type="FunFam" id="3.40.50.300:FF:000326">
    <property type="entry name" value="P-loop containing nucleoside triphosphate hydrolase"/>
    <property type="match status" value="1"/>
</dbReference>
<gene>
    <name evidence="9" type="ORF">EW026_g5602</name>
</gene>
<dbReference type="InterPro" id="IPR047187">
    <property type="entry name" value="SF1_C_Upf1"/>
</dbReference>
<evidence type="ECO:0000259" key="7">
    <source>
        <dbReference type="Pfam" id="PF13086"/>
    </source>
</evidence>
<dbReference type="InterPro" id="IPR041677">
    <property type="entry name" value="DNA2/NAM7_AAA_11"/>
</dbReference>
<reference evidence="9 10" key="1">
    <citation type="submission" date="2019-02" db="EMBL/GenBank/DDBJ databases">
        <title>Genome sequencing of the rare red list fungi Phlebia centrifuga.</title>
        <authorList>
            <person name="Buettner E."/>
            <person name="Kellner H."/>
        </authorList>
    </citation>
    <scope>NUCLEOTIDE SEQUENCE [LARGE SCALE GENOMIC DNA]</scope>
    <source>
        <strain evidence="9 10">DSM 108282</strain>
    </source>
</reference>
<dbReference type="GO" id="GO:0000184">
    <property type="term" value="P:nuclear-transcribed mRNA catabolic process, nonsense-mediated decay"/>
    <property type="evidence" value="ECO:0007669"/>
    <property type="project" value="TreeGrafter"/>
</dbReference>
<protein>
    <recommendedName>
        <fullName evidence="11">P-loop containing nucleoside triphosphate hydrolase protein</fullName>
    </recommendedName>
</protein>
<evidence type="ECO:0000256" key="3">
    <source>
        <dbReference type="ARBA" id="ARBA00022801"/>
    </source>
</evidence>
<dbReference type="InterPro" id="IPR041679">
    <property type="entry name" value="DNA2/NAM7-like_C"/>
</dbReference>
<dbReference type="GO" id="GO:0016787">
    <property type="term" value="F:hydrolase activity"/>
    <property type="evidence" value="ECO:0007669"/>
    <property type="project" value="UniProtKB-KW"/>
</dbReference>
<keyword evidence="2" id="KW-0547">Nucleotide-binding</keyword>
<evidence type="ECO:0000259" key="8">
    <source>
        <dbReference type="Pfam" id="PF13087"/>
    </source>
</evidence>
<keyword evidence="4" id="KW-0347">Helicase</keyword>
<keyword evidence="3" id="KW-0378">Hydrolase</keyword>
<evidence type="ECO:0000313" key="10">
    <source>
        <dbReference type="Proteomes" id="UP000309038"/>
    </source>
</evidence>
<dbReference type="GO" id="GO:0003724">
    <property type="term" value="F:RNA helicase activity"/>
    <property type="evidence" value="ECO:0007669"/>
    <property type="project" value="TreeGrafter"/>
</dbReference>
<feature type="chain" id="PRO_5020869610" description="P-loop containing nucleoside triphosphate hydrolase protein" evidence="6">
    <location>
        <begin position="21"/>
        <end position="879"/>
    </location>
</feature>
<evidence type="ECO:0000256" key="4">
    <source>
        <dbReference type="ARBA" id="ARBA00022806"/>
    </source>
</evidence>
<evidence type="ECO:0000256" key="1">
    <source>
        <dbReference type="ARBA" id="ARBA00007913"/>
    </source>
</evidence>
<dbReference type="CDD" id="cd18808">
    <property type="entry name" value="SF1_C_Upf1"/>
    <property type="match status" value="1"/>
</dbReference>
<evidence type="ECO:0000256" key="2">
    <source>
        <dbReference type="ARBA" id="ARBA00022741"/>
    </source>
</evidence>
<dbReference type="Gene3D" id="2.40.30.270">
    <property type="match status" value="1"/>
</dbReference>
<dbReference type="AlphaFoldDB" id="A0A4V3XA06"/>
<dbReference type="Gene3D" id="3.40.50.300">
    <property type="entry name" value="P-loop containing nucleotide triphosphate hydrolases"/>
    <property type="match status" value="3"/>
</dbReference>
<evidence type="ECO:0000256" key="5">
    <source>
        <dbReference type="ARBA" id="ARBA00022840"/>
    </source>
</evidence>
<dbReference type="Proteomes" id="UP000309038">
    <property type="component" value="Unassembled WGS sequence"/>
</dbReference>
<dbReference type="PANTHER" id="PTHR10887">
    <property type="entry name" value="DNA2/NAM7 HELICASE FAMILY"/>
    <property type="match status" value="1"/>
</dbReference>
<keyword evidence="10" id="KW-1185">Reference proteome</keyword>
<comment type="similarity">
    <text evidence="1">Belongs to the DNA2/NAM7 helicase family.</text>
</comment>
<keyword evidence="6" id="KW-0732">Signal</keyword>
<feature type="domain" description="DNA2/NAM7 helicase-like C-terminal" evidence="8">
    <location>
        <begin position="594"/>
        <end position="810"/>
    </location>
</feature>
<name>A0A4V3XA06_9APHY</name>
<dbReference type="GO" id="GO:0005524">
    <property type="term" value="F:ATP binding"/>
    <property type="evidence" value="ECO:0007669"/>
    <property type="project" value="UniProtKB-KW"/>
</dbReference>
<evidence type="ECO:0000256" key="6">
    <source>
        <dbReference type="SAM" id="SignalP"/>
    </source>
</evidence>
<evidence type="ECO:0000313" key="9">
    <source>
        <dbReference type="EMBL" id="THG96192.1"/>
    </source>
</evidence>
<dbReference type="Pfam" id="PF13087">
    <property type="entry name" value="AAA_12"/>
    <property type="match status" value="1"/>
</dbReference>
<dbReference type="PANTHER" id="PTHR10887:SF517">
    <property type="entry name" value="RNA HELICASE NONSENSE MRNA REDUCING FACTOR"/>
    <property type="match status" value="1"/>
</dbReference>
<accession>A0A4V3XA06</accession>
<dbReference type="Pfam" id="PF13086">
    <property type="entry name" value="AAA_11"/>
    <property type="match status" value="1"/>
</dbReference>
<dbReference type="SUPFAM" id="SSF52540">
    <property type="entry name" value="P-loop containing nucleoside triphosphate hydrolases"/>
    <property type="match status" value="1"/>
</dbReference>
<sequence>MQFFVVLLAVCCLLAGRALSLNITIGSANITANYSNACNASLGTAFNASSSFALAIPSGWNGPFGQGLSIGGTVVAVGVTVILGAGAIAVVNTIGELFYEEVEAYEERFLPMIEAEQSEEQEVLRERLASWSLDRLQQEGYCITGLSAFWQERQQFGRPVASFFMGPGIMLPSEHRFDNGTQVLVTRLDPLKEEPQRGSIVSTTDSQLRVSFTEKFELDEGIWRLDVGQSNIVYERMRTAIHQLNYDPALQESDASDVSSDRQVILQGTHLRDILLRSFAPEDEDVEVEHEWSDSGFQVQSRGAASSPPPLALDGLFKNDARIQSWVKRYSRLSPVVVEGDPVMDGMNDTQIRAVAMMLDNRFTLVQGPPGTGKTKTIIEAVKLLKVHFRVPYPILLCTYTNVAVDNLVEGLVNASLDPVRIGYNGKMKASLLDYSLDVKLSTHELAPEYERSKAKLEAVHKKRRELVKRITELEQKRSGSLAVRISNMEADAIAMERQIGFLKSKTYALYLRMVKDILSRADVVCTTCITSASSSLNVIDFPLVFIDEASMSTEPASLIPLMNGSEHVALIGDHKQLPPVITSPEAQAKGFGISLFERLSEENFLPSIMLDVQYRMHPTISQFPSQEFYNYSLRDGTVDAHGNVPSRLLPPESTVFPETTEPTKRPSVIFLDHVGAESMKDRSRVNWNEAHIVCSLVEDLLKNNEHMQGKDIGIIAPYVAQISLLTRLFNLDVKYKNRFESVLGSQRAMQLADIEIKTVDGFEGREKDVIIFSTVRNNDGGHIGFLADRRRLNVGLTRAKRGLFVVGNISTLKAGKVSRGGEDGVVRVGKGAEAWRRYAAFLSEHNLIVKLSGDRLRKMLYGNFPKGVQVNGYNSIRS</sequence>
<feature type="signal peptide" evidence="6">
    <location>
        <begin position="1"/>
        <end position="20"/>
    </location>
</feature>
<keyword evidence="5" id="KW-0067">ATP-binding</keyword>
<evidence type="ECO:0008006" key="11">
    <source>
        <dbReference type="Google" id="ProtNLM"/>
    </source>
</evidence>
<dbReference type="EMBL" id="SGPJ01000254">
    <property type="protein sequence ID" value="THG96192.1"/>
    <property type="molecule type" value="Genomic_DNA"/>
</dbReference>
<comment type="caution">
    <text evidence="9">The sequence shown here is derived from an EMBL/GenBank/DDBJ whole genome shotgun (WGS) entry which is preliminary data.</text>
</comment>
<feature type="domain" description="DNA2/NAM7 helicase helicase" evidence="7">
    <location>
        <begin position="347"/>
        <end position="584"/>
    </location>
</feature>
<dbReference type="InterPro" id="IPR045055">
    <property type="entry name" value="DNA2/NAM7-like"/>
</dbReference>
<organism evidence="9 10">
    <name type="scientific">Hermanssonia centrifuga</name>
    <dbReference type="NCBI Taxonomy" id="98765"/>
    <lineage>
        <taxon>Eukaryota</taxon>
        <taxon>Fungi</taxon>
        <taxon>Dikarya</taxon>
        <taxon>Basidiomycota</taxon>
        <taxon>Agaricomycotina</taxon>
        <taxon>Agaricomycetes</taxon>
        <taxon>Polyporales</taxon>
        <taxon>Meruliaceae</taxon>
        <taxon>Hermanssonia</taxon>
    </lineage>
</organism>
<proteinExistence type="inferred from homology"/>
<dbReference type="GO" id="GO:0005694">
    <property type="term" value="C:chromosome"/>
    <property type="evidence" value="ECO:0007669"/>
    <property type="project" value="UniProtKB-ARBA"/>
</dbReference>